<dbReference type="SUPFAM" id="SSF53254">
    <property type="entry name" value="Phosphoglycerate mutase-like"/>
    <property type="match status" value="1"/>
</dbReference>
<keyword evidence="3" id="KW-1185">Reference proteome</keyword>
<dbReference type="InterPro" id="IPR013078">
    <property type="entry name" value="His_Pase_superF_clade-1"/>
</dbReference>
<dbReference type="NCBIfam" id="TIGR00249">
    <property type="entry name" value="sixA"/>
    <property type="match status" value="1"/>
</dbReference>
<dbReference type="Gene3D" id="3.40.50.1240">
    <property type="entry name" value="Phosphoglycerate mutase-like"/>
    <property type="match status" value="1"/>
</dbReference>
<protein>
    <submittedName>
        <fullName evidence="2">Phosphohistidine phosphatase, SixA</fullName>
    </submittedName>
</protein>
<dbReference type="CDD" id="cd07067">
    <property type="entry name" value="HP_PGM_like"/>
    <property type="match status" value="1"/>
</dbReference>
<accession>F2L1K8</accession>
<dbReference type="InterPro" id="IPR004449">
    <property type="entry name" value="SixA"/>
</dbReference>
<evidence type="ECO:0000256" key="1">
    <source>
        <dbReference type="SAM" id="MobiDB-lite"/>
    </source>
</evidence>
<feature type="region of interest" description="Disordered" evidence="1">
    <location>
        <begin position="9"/>
        <end position="28"/>
    </location>
</feature>
<dbReference type="Proteomes" id="UP000008138">
    <property type="component" value="Chromosome"/>
</dbReference>
<dbReference type="InterPro" id="IPR029033">
    <property type="entry name" value="His_PPase_superfam"/>
</dbReference>
<dbReference type="KEGG" id="tuz:TUZN_0178"/>
<reference key="2">
    <citation type="submission" date="2011-03" db="EMBL/GenBank/DDBJ databases">
        <title>Complete genome sequence of the thermoacidophilic crenarchaeon Thermoproteus uzoniensis 768-20.</title>
        <authorList>
            <person name="Mardanov A.V."/>
            <person name="Gumerov V.M."/>
            <person name="Beletsky A.V."/>
            <person name="Prokofeva M.I."/>
            <person name="Bonch-Osmolovskaya E.A."/>
            <person name="Ravin N.V."/>
            <person name="Skryabin K.G."/>
        </authorList>
    </citation>
    <scope>NUCLEOTIDE SEQUENCE</scope>
    <source>
        <strain>768-20</strain>
    </source>
</reference>
<evidence type="ECO:0000313" key="3">
    <source>
        <dbReference type="Proteomes" id="UP000008138"/>
    </source>
</evidence>
<sequence length="152" mass="16696">MPTLYLAQHGKSFSEAEDSERRLTPEGAAETEKVARLLAVAGVKVAEVLHSGKTRARQTAEIFARHLGAPVREADGLAPNDDPRIWASRAEALTSDVLLVGHLPHLSRLASLLLVGDPQKEVIRFRYSGVVKLERGEAGWRLVWYITPEIAP</sequence>
<dbReference type="RefSeq" id="WP_013679014.1">
    <property type="nucleotide sequence ID" value="NC_015315.1"/>
</dbReference>
<evidence type="ECO:0000313" key="2">
    <source>
        <dbReference type="EMBL" id="AEA11678.1"/>
    </source>
</evidence>
<reference evidence="2 3" key="1">
    <citation type="journal article" date="2011" name="J. Bacteriol.">
        <title>Complete genome sequence of the thermoacidophilic crenarchaeon Thermoproteus uzoniensis 768-20.</title>
        <authorList>
            <person name="Mardanov A.V."/>
            <person name="Gumerov V.M."/>
            <person name="Beletsky A.V."/>
            <person name="Prokofeva M.I."/>
            <person name="Bonch-Osmolovskaya E.A."/>
            <person name="Ravin N.V."/>
            <person name="Skryabin K.G."/>
        </authorList>
    </citation>
    <scope>NUCLEOTIDE SEQUENCE [LARGE SCALE GENOMIC DNA]</scope>
    <source>
        <strain evidence="2 3">768-20</strain>
    </source>
</reference>
<dbReference type="STRING" id="999630.TUZN_0178"/>
<dbReference type="AlphaFoldDB" id="F2L1K8"/>
<dbReference type="GeneID" id="10359727"/>
<dbReference type="HOGENOM" id="CLU_084603_3_1_2"/>
<dbReference type="eggNOG" id="arCOG01992">
    <property type="taxonomic scope" value="Archaea"/>
</dbReference>
<organism evidence="2 3">
    <name type="scientific">Thermoproteus uzoniensis (strain 768-20)</name>
    <dbReference type="NCBI Taxonomy" id="999630"/>
    <lineage>
        <taxon>Archaea</taxon>
        <taxon>Thermoproteota</taxon>
        <taxon>Thermoprotei</taxon>
        <taxon>Thermoproteales</taxon>
        <taxon>Thermoproteaceae</taxon>
        <taxon>Thermoproteus</taxon>
    </lineage>
</organism>
<feature type="compositionally biased region" description="Basic and acidic residues" evidence="1">
    <location>
        <begin position="19"/>
        <end position="28"/>
    </location>
</feature>
<proteinExistence type="predicted"/>
<dbReference type="Pfam" id="PF00300">
    <property type="entry name" value="His_Phos_1"/>
    <property type="match status" value="1"/>
</dbReference>
<gene>
    <name evidence="2" type="ordered locus">TUZN_0178</name>
</gene>
<dbReference type="GO" id="GO:0101006">
    <property type="term" value="F:protein histidine phosphatase activity"/>
    <property type="evidence" value="ECO:0007669"/>
    <property type="project" value="InterPro"/>
</dbReference>
<dbReference type="EMBL" id="CP002590">
    <property type="protein sequence ID" value="AEA11678.1"/>
    <property type="molecule type" value="Genomic_DNA"/>
</dbReference>
<name>F2L1K8_THEU7</name>
<dbReference type="GO" id="GO:0005737">
    <property type="term" value="C:cytoplasm"/>
    <property type="evidence" value="ECO:0007669"/>
    <property type="project" value="InterPro"/>
</dbReference>
<dbReference type="OrthoDB" id="304253at2157"/>